<feature type="region of interest" description="Disordered" evidence="1">
    <location>
        <begin position="309"/>
        <end position="330"/>
    </location>
</feature>
<evidence type="ECO:0008006" key="6">
    <source>
        <dbReference type="Google" id="ProtNLM"/>
    </source>
</evidence>
<dbReference type="Gene3D" id="2.130.10.10">
    <property type="entry name" value="YVTN repeat-like/Quinoprotein amine dehydrogenase"/>
    <property type="match status" value="1"/>
</dbReference>
<dbReference type="InterPro" id="IPR029430">
    <property type="entry name" value="BBS2_N"/>
</dbReference>
<dbReference type="InterPro" id="IPR015943">
    <property type="entry name" value="WD40/YVTN_repeat-like_dom_sf"/>
</dbReference>
<dbReference type="Proteomes" id="UP001303046">
    <property type="component" value="Unassembled WGS sequence"/>
</dbReference>
<dbReference type="Pfam" id="PF14783">
    <property type="entry name" value="BBS2_Mid"/>
    <property type="match status" value="1"/>
</dbReference>
<reference evidence="4 5" key="1">
    <citation type="submission" date="2023-08" db="EMBL/GenBank/DDBJ databases">
        <title>A Necator americanus chromosomal reference genome.</title>
        <authorList>
            <person name="Ilik V."/>
            <person name="Petrzelkova K.J."/>
            <person name="Pardy F."/>
            <person name="Fuh T."/>
            <person name="Niatou-Singa F.S."/>
            <person name="Gouil Q."/>
            <person name="Baker L."/>
            <person name="Ritchie M.E."/>
            <person name="Jex A.R."/>
            <person name="Gazzola D."/>
            <person name="Li H."/>
            <person name="Toshio Fujiwara R."/>
            <person name="Zhan B."/>
            <person name="Aroian R.V."/>
            <person name="Pafco B."/>
            <person name="Schwarz E.M."/>
        </authorList>
    </citation>
    <scope>NUCLEOTIDE SEQUENCE [LARGE SCALE GENOMIC DNA]</scope>
    <source>
        <strain evidence="4 5">Aroian</strain>
        <tissue evidence="4">Whole animal</tissue>
    </source>
</reference>
<keyword evidence="5" id="KW-1185">Reference proteome</keyword>
<protein>
    <recommendedName>
        <fullName evidence="6">FG-GAP repeat protein</fullName>
    </recommendedName>
</protein>
<dbReference type="Pfam" id="PF14781">
    <property type="entry name" value="BBS2_N"/>
    <property type="match status" value="1"/>
</dbReference>
<evidence type="ECO:0000256" key="1">
    <source>
        <dbReference type="SAM" id="MobiDB-lite"/>
    </source>
</evidence>
<dbReference type="InterPro" id="IPR036322">
    <property type="entry name" value="WD40_repeat_dom_sf"/>
</dbReference>
<evidence type="ECO:0000259" key="2">
    <source>
        <dbReference type="Pfam" id="PF14781"/>
    </source>
</evidence>
<dbReference type="SUPFAM" id="SSF50978">
    <property type="entry name" value="WD40 repeat-like"/>
    <property type="match status" value="1"/>
</dbReference>
<dbReference type="InterPro" id="IPR029429">
    <property type="entry name" value="BBS2_Mid"/>
</dbReference>
<proteinExistence type="predicted"/>
<feature type="compositionally biased region" description="Basic and acidic residues" evidence="1">
    <location>
        <begin position="318"/>
        <end position="330"/>
    </location>
</feature>
<evidence type="ECO:0000313" key="5">
    <source>
        <dbReference type="Proteomes" id="UP001303046"/>
    </source>
</evidence>
<comment type="caution">
    <text evidence="4">The sequence shown here is derived from an EMBL/GenBank/DDBJ whole genome shotgun (WGS) entry which is preliminary data.</text>
</comment>
<dbReference type="PANTHER" id="PTHR32465:SF0">
    <property type="entry name" value="BARDET-BIEDL SYNDROME 2 PROTEIN"/>
    <property type="match status" value="1"/>
</dbReference>
<evidence type="ECO:0000259" key="3">
    <source>
        <dbReference type="Pfam" id="PF14783"/>
    </source>
</evidence>
<accession>A0ABR1DNN7</accession>
<dbReference type="InterPro" id="IPR016616">
    <property type="entry name" value="Bardet-Biedl_syndrome_2_prot"/>
</dbReference>
<dbReference type="EMBL" id="JAVFWL010000004">
    <property type="protein sequence ID" value="KAK6752045.1"/>
    <property type="molecule type" value="Genomic_DNA"/>
</dbReference>
<dbReference type="PANTHER" id="PTHR32465">
    <property type="entry name" value="BARDET-BIEDL SYNDROME 2 PROTEIN"/>
    <property type="match status" value="1"/>
</dbReference>
<feature type="domain" description="Ciliary BBSome complex subunit 2 N-terminal" evidence="2">
    <location>
        <begin position="64"/>
        <end position="121"/>
    </location>
</feature>
<gene>
    <name evidence="4" type="primary">Necator_chrIV.g16755</name>
    <name evidence="4" type="ORF">RB195_003458</name>
</gene>
<name>A0ABR1DNN7_NECAM</name>
<sequence>MSEETEEQVVVRNDSFELASVFSFSLNQRILPHCATSARIEPDTRETLVVVSASNKIILRNNESSLHIPEKIKCITTVPFGQGYDYIVVGTESQIMVYDFHQNSTVFRRDIPDGVHCFIVGKLGDRDRMILCGGNCAIWGFDETGKDVYWTVTGDSVTTMCFCDFDGDGEMELIIGSPDSELRIFKNDLMRAELMETDAIVVLQGFDKNRFGYALANGTVGMYNQDQRLWRIKSKSVITAILPYPNDDMVTCIWNSGKIDVRSISENGEVVCRDSLSAGQNVIAGFVSRINAEDEVEFTVVTADGKDLPSLPRQAESMGKKDEDHINQSL</sequence>
<feature type="domain" description="Ciliary BBSome complex subunit 2 middle region" evidence="3">
    <location>
        <begin position="159"/>
        <end position="262"/>
    </location>
</feature>
<evidence type="ECO:0000313" key="4">
    <source>
        <dbReference type="EMBL" id="KAK6752045.1"/>
    </source>
</evidence>
<organism evidence="4 5">
    <name type="scientific">Necator americanus</name>
    <name type="common">Human hookworm</name>
    <dbReference type="NCBI Taxonomy" id="51031"/>
    <lineage>
        <taxon>Eukaryota</taxon>
        <taxon>Metazoa</taxon>
        <taxon>Ecdysozoa</taxon>
        <taxon>Nematoda</taxon>
        <taxon>Chromadorea</taxon>
        <taxon>Rhabditida</taxon>
        <taxon>Rhabditina</taxon>
        <taxon>Rhabditomorpha</taxon>
        <taxon>Strongyloidea</taxon>
        <taxon>Ancylostomatidae</taxon>
        <taxon>Bunostominae</taxon>
        <taxon>Necator</taxon>
    </lineage>
</organism>